<name>A0A370DHG2_9GAMM</name>
<comment type="caution">
    <text evidence="4">The sequence shown here is derived from an EMBL/GenBank/DDBJ whole genome shotgun (WGS) entry which is preliminary data.</text>
</comment>
<dbReference type="Pfam" id="PF19631">
    <property type="entry name" value="Trypco2"/>
    <property type="match status" value="1"/>
</dbReference>
<evidence type="ECO:0000259" key="3">
    <source>
        <dbReference type="Pfam" id="PF19631"/>
    </source>
</evidence>
<reference evidence="4 5" key="1">
    <citation type="journal article" date="2018" name="ISME J.">
        <title>Endosymbiont genomes yield clues of tubeworm success.</title>
        <authorList>
            <person name="Li Y."/>
            <person name="Liles M.R."/>
            <person name="Halanych K.M."/>
        </authorList>
    </citation>
    <scope>NUCLEOTIDE SEQUENCE [LARGE SCALE GENOMIC DNA]</scope>
    <source>
        <strain evidence="4">A1462</strain>
    </source>
</reference>
<dbReference type="InterPro" id="IPR045608">
    <property type="entry name" value="Trypco2"/>
</dbReference>
<dbReference type="Proteomes" id="UP000254771">
    <property type="component" value="Unassembled WGS sequence"/>
</dbReference>
<feature type="compositionally biased region" description="Basic and acidic residues" evidence="2">
    <location>
        <begin position="87"/>
        <end position="100"/>
    </location>
</feature>
<feature type="coiled-coil region" evidence="1">
    <location>
        <begin position="2"/>
        <end position="29"/>
    </location>
</feature>
<dbReference type="EMBL" id="QFXE01000015">
    <property type="protein sequence ID" value="RDH84311.1"/>
    <property type="molecule type" value="Genomic_DNA"/>
</dbReference>
<evidence type="ECO:0000313" key="5">
    <source>
        <dbReference type="Proteomes" id="UP000254771"/>
    </source>
</evidence>
<dbReference type="AlphaFoldDB" id="A0A370DHG2"/>
<keyword evidence="1" id="KW-0175">Coiled coil</keyword>
<evidence type="ECO:0000256" key="2">
    <source>
        <dbReference type="SAM" id="MobiDB-lite"/>
    </source>
</evidence>
<feature type="domain" description="Trypsin-co-occurring" evidence="3">
    <location>
        <begin position="11"/>
        <end position="87"/>
    </location>
</feature>
<protein>
    <recommendedName>
        <fullName evidence="3">Trypsin-co-occurring domain-containing protein</fullName>
    </recommendedName>
</protein>
<keyword evidence="5" id="KW-1185">Reference proteome</keyword>
<evidence type="ECO:0000256" key="1">
    <source>
        <dbReference type="SAM" id="Coils"/>
    </source>
</evidence>
<evidence type="ECO:0000313" key="4">
    <source>
        <dbReference type="EMBL" id="RDH84311.1"/>
    </source>
</evidence>
<organism evidence="4 5">
    <name type="scientific">endosymbiont of Escarpia spicata</name>
    <dbReference type="NCBI Taxonomy" id="2200908"/>
    <lineage>
        <taxon>Bacteria</taxon>
        <taxon>Pseudomonadati</taxon>
        <taxon>Pseudomonadota</taxon>
        <taxon>Gammaproteobacteria</taxon>
        <taxon>sulfur-oxidizing symbionts</taxon>
    </lineage>
</organism>
<sequence length="116" mass="12951">MAEQKDNNNLELAQLIKSLRNELSLAQEEGKGEGIRFTVEDVELDLEIAVEEVVDGGIAAKFYVLTSHYKAKKKDAVRQKIKLKLKPEEVASNSDKDGNRARKPLSVSGKRKARSK</sequence>
<feature type="region of interest" description="Disordered" evidence="2">
    <location>
        <begin position="87"/>
        <end position="116"/>
    </location>
</feature>
<gene>
    <name evidence="4" type="ORF">DIZ78_12245</name>
</gene>
<proteinExistence type="predicted"/>
<accession>A0A370DHG2</accession>